<keyword evidence="2" id="KW-1185">Reference proteome</keyword>
<evidence type="ECO:0000313" key="2">
    <source>
        <dbReference type="Proteomes" id="UP000805193"/>
    </source>
</evidence>
<name>A0AC60QGU7_IXOPE</name>
<comment type="caution">
    <text evidence="1">The sequence shown here is derived from an EMBL/GenBank/DDBJ whole genome shotgun (WGS) entry which is preliminary data.</text>
</comment>
<organism evidence="1 2">
    <name type="scientific">Ixodes persulcatus</name>
    <name type="common">Taiga tick</name>
    <dbReference type="NCBI Taxonomy" id="34615"/>
    <lineage>
        <taxon>Eukaryota</taxon>
        <taxon>Metazoa</taxon>
        <taxon>Ecdysozoa</taxon>
        <taxon>Arthropoda</taxon>
        <taxon>Chelicerata</taxon>
        <taxon>Arachnida</taxon>
        <taxon>Acari</taxon>
        <taxon>Parasitiformes</taxon>
        <taxon>Ixodida</taxon>
        <taxon>Ixodoidea</taxon>
        <taxon>Ixodidae</taxon>
        <taxon>Ixodinae</taxon>
        <taxon>Ixodes</taxon>
    </lineage>
</organism>
<sequence>MQSAKLDLSQQRGNVELKQHTREHYQRQVYFVSVCQFILLRADDHISTEQTTVDRLLKKRNRIGKRFPDNTNPSTGEVGGPTGPEPTRFGDWERKGRVTDF</sequence>
<dbReference type="EMBL" id="JABSTQ010009062">
    <property type="protein sequence ID" value="KAG0433409.1"/>
    <property type="molecule type" value="Genomic_DNA"/>
</dbReference>
<gene>
    <name evidence="1" type="ORF">HPB47_019943</name>
</gene>
<evidence type="ECO:0000313" key="1">
    <source>
        <dbReference type="EMBL" id="KAG0433409.1"/>
    </source>
</evidence>
<proteinExistence type="predicted"/>
<protein>
    <submittedName>
        <fullName evidence="1">Uncharacterized protein</fullName>
    </submittedName>
</protein>
<reference evidence="1 2" key="1">
    <citation type="journal article" date="2020" name="Cell">
        <title>Large-Scale Comparative Analyses of Tick Genomes Elucidate Their Genetic Diversity and Vector Capacities.</title>
        <authorList>
            <consortium name="Tick Genome and Microbiome Consortium (TIGMIC)"/>
            <person name="Jia N."/>
            <person name="Wang J."/>
            <person name="Shi W."/>
            <person name="Du L."/>
            <person name="Sun Y."/>
            <person name="Zhan W."/>
            <person name="Jiang J.F."/>
            <person name="Wang Q."/>
            <person name="Zhang B."/>
            <person name="Ji P."/>
            <person name="Bell-Sakyi L."/>
            <person name="Cui X.M."/>
            <person name="Yuan T.T."/>
            <person name="Jiang B.G."/>
            <person name="Yang W.F."/>
            <person name="Lam T.T."/>
            <person name="Chang Q.C."/>
            <person name="Ding S.J."/>
            <person name="Wang X.J."/>
            <person name="Zhu J.G."/>
            <person name="Ruan X.D."/>
            <person name="Zhao L."/>
            <person name="Wei J.T."/>
            <person name="Ye R.Z."/>
            <person name="Que T.C."/>
            <person name="Du C.H."/>
            <person name="Zhou Y.H."/>
            <person name="Cheng J.X."/>
            <person name="Dai P.F."/>
            <person name="Guo W.B."/>
            <person name="Han X.H."/>
            <person name="Huang E.J."/>
            <person name="Li L.F."/>
            <person name="Wei W."/>
            <person name="Gao Y.C."/>
            <person name="Liu J.Z."/>
            <person name="Shao H.Z."/>
            <person name="Wang X."/>
            <person name="Wang C.C."/>
            <person name="Yang T.C."/>
            <person name="Huo Q.B."/>
            <person name="Li W."/>
            <person name="Chen H.Y."/>
            <person name="Chen S.E."/>
            <person name="Zhou L.G."/>
            <person name="Ni X.B."/>
            <person name="Tian J.H."/>
            <person name="Sheng Y."/>
            <person name="Liu T."/>
            <person name="Pan Y.S."/>
            <person name="Xia L.Y."/>
            <person name="Li J."/>
            <person name="Zhao F."/>
            <person name="Cao W.C."/>
        </authorList>
    </citation>
    <scope>NUCLEOTIDE SEQUENCE [LARGE SCALE GENOMIC DNA]</scope>
    <source>
        <strain evidence="1">Iper-2018</strain>
    </source>
</reference>
<accession>A0AC60QGU7</accession>
<dbReference type="Proteomes" id="UP000805193">
    <property type="component" value="Unassembled WGS sequence"/>
</dbReference>